<evidence type="ECO:0000313" key="7">
    <source>
        <dbReference type="Proteomes" id="UP000277212"/>
    </source>
</evidence>
<sequence>MKDIVILGAGLAAAPLIRQIMLKSVLKQDNLRLTVVAPNTHFHWPIAMPRVILPDHWSEHKAMFELYPFFKDYPPERFEFVLGVASSMDLEGKHITVALNRGGVYTVHYDTLVIATGSSAQDHVPWTVLGTTEETKERLHALWNDIRRAETIVIAGGGPTGTETAGEIAYEYRDEKEVYFVYDDDLPLGSSTLESVRKQAVKELSKLKVNLLPKTRVTEVTKDGKDTILQLRRADGTFQTLRTQAYIPATGTKPNTAFAPKKILDNRGFIKQTTYLQVEGHSDIFVLGDAGNLESNRAMYADSQCLHLIKNLPIYLSGGKMTPYKKNPREMIAVTLGRKRATGKIGNIKIPSLLLWYTKGRWMGTDYAYDLAAGRRSLSTVLEKRRR</sequence>
<dbReference type="Gene3D" id="3.50.50.100">
    <property type="match status" value="1"/>
</dbReference>
<dbReference type="Proteomes" id="UP000277212">
    <property type="component" value="Unassembled WGS sequence"/>
</dbReference>
<evidence type="ECO:0000313" key="6">
    <source>
        <dbReference type="EMBL" id="RMJ09900.1"/>
    </source>
</evidence>
<keyword evidence="2" id="KW-0285">Flavoprotein</keyword>
<dbReference type="InterPro" id="IPR023753">
    <property type="entry name" value="FAD/NAD-binding_dom"/>
</dbReference>
<dbReference type="SUPFAM" id="SSF51905">
    <property type="entry name" value="FAD/NAD(P)-binding domain"/>
    <property type="match status" value="1"/>
</dbReference>
<dbReference type="GO" id="GO:0005737">
    <property type="term" value="C:cytoplasm"/>
    <property type="evidence" value="ECO:0007669"/>
    <property type="project" value="TreeGrafter"/>
</dbReference>
<dbReference type="InterPro" id="IPR036188">
    <property type="entry name" value="FAD/NAD-bd_sf"/>
</dbReference>
<dbReference type="OrthoDB" id="202203at2759"/>
<gene>
    <name evidence="6" type="ORF">CDV36_010474</name>
</gene>
<organism evidence="6 7">
    <name type="scientific">Fusarium kuroshium</name>
    <dbReference type="NCBI Taxonomy" id="2010991"/>
    <lineage>
        <taxon>Eukaryota</taxon>
        <taxon>Fungi</taxon>
        <taxon>Dikarya</taxon>
        <taxon>Ascomycota</taxon>
        <taxon>Pezizomycotina</taxon>
        <taxon>Sordariomycetes</taxon>
        <taxon>Hypocreomycetidae</taxon>
        <taxon>Hypocreales</taxon>
        <taxon>Nectriaceae</taxon>
        <taxon>Fusarium</taxon>
        <taxon>Fusarium solani species complex</taxon>
    </lineage>
</organism>
<dbReference type="AlphaFoldDB" id="A0A3M2RX98"/>
<evidence type="ECO:0000256" key="4">
    <source>
        <dbReference type="ARBA" id="ARBA00023002"/>
    </source>
</evidence>
<accession>A0A3M2RX98</accession>
<comment type="similarity">
    <text evidence="1">Belongs to the FAD-dependent oxidoreductase family.</text>
</comment>
<dbReference type="GO" id="GO:0004174">
    <property type="term" value="F:electron-transferring-flavoprotein dehydrogenase activity"/>
    <property type="evidence" value="ECO:0007669"/>
    <property type="project" value="TreeGrafter"/>
</dbReference>
<dbReference type="PRINTS" id="PR00368">
    <property type="entry name" value="FADPNR"/>
</dbReference>
<dbReference type="Pfam" id="PF07992">
    <property type="entry name" value="Pyr_redox_2"/>
    <property type="match status" value="1"/>
</dbReference>
<dbReference type="PANTHER" id="PTHR43735">
    <property type="entry name" value="APOPTOSIS-INDUCING FACTOR 1"/>
    <property type="match status" value="1"/>
</dbReference>
<keyword evidence="7" id="KW-1185">Reference proteome</keyword>
<reference evidence="6 7" key="1">
    <citation type="submission" date="2017-06" db="EMBL/GenBank/DDBJ databases">
        <title>Comparative genomic analysis of Ambrosia Fusariam Clade fungi.</title>
        <authorList>
            <person name="Stajich J.E."/>
            <person name="Carrillo J."/>
            <person name="Kijimoto T."/>
            <person name="Eskalen A."/>
            <person name="O'Donnell K."/>
            <person name="Kasson M."/>
        </authorList>
    </citation>
    <scope>NUCLEOTIDE SEQUENCE [LARGE SCALE GENOMIC DNA]</scope>
    <source>
        <strain evidence="6">UCR3666</strain>
    </source>
</reference>
<name>A0A3M2RX98_9HYPO</name>
<dbReference type="EMBL" id="NKUJ01000225">
    <property type="protein sequence ID" value="RMJ09900.1"/>
    <property type="molecule type" value="Genomic_DNA"/>
</dbReference>
<comment type="caution">
    <text evidence="6">The sequence shown here is derived from an EMBL/GenBank/DDBJ whole genome shotgun (WGS) entry which is preliminary data.</text>
</comment>
<dbReference type="PANTHER" id="PTHR43735:SF3">
    <property type="entry name" value="FERROPTOSIS SUPPRESSOR PROTEIN 1"/>
    <property type="match status" value="1"/>
</dbReference>
<evidence type="ECO:0000256" key="2">
    <source>
        <dbReference type="ARBA" id="ARBA00022630"/>
    </source>
</evidence>
<evidence type="ECO:0000256" key="3">
    <source>
        <dbReference type="ARBA" id="ARBA00022827"/>
    </source>
</evidence>
<keyword evidence="3" id="KW-0274">FAD</keyword>
<protein>
    <recommendedName>
        <fullName evidence="5">FAD/NAD(P)-binding domain-containing protein</fullName>
    </recommendedName>
</protein>
<keyword evidence="4" id="KW-0560">Oxidoreductase</keyword>
<proteinExistence type="inferred from homology"/>
<dbReference type="GO" id="GO:0050660">
    <property type="term" value="F:flavin adenine dinucleotide binding"/>
    <property type="evidence" value="ECO:0007669"/>
    <property type="project" value="TreeGrafter"/>
</dbReference>
<evidence type="ECO:0000259" key="5">
    <source>
        <dbReference type="Pfam" id="PF07992"/>
    </source>
</evidence>
<dbReference type="STRING" id="2010991.A0A3M2RX98"/>
<feature type="domain" description="FAD/NAD(P)-binding" evidence="5">
    <location>
        <begin position="2"/>
        <end position="290"/>
    </location>
</feature>
<evidence type="ECO:0000256" key="1">
    <source>
        <dbReference type="ARBA" id="ARBA00006442"/>
    </source>
</evidence>